<proteinExistence type="predicted"/>
<protein>
    <submittedName>
        <fullName evidence="1">Uncharacterized protein</fullName>
    </submittedName>
</protein>
<gene>
    <name evidence="1" type="ORF">K469DRAFT_447957</name>
</gene>
<organism evidence="1 2">
    <name type="scientific">Zopfia rhizophila CBS 207.26</name>
    <dbReference type="NCBI Taxonomy" id="1314779"/>
    <lineage>
        <taxon>Eukaryota</taxon>
        <taxon>Fungi</taxon>
        <taxon>Dikarya</taxon>
        <taxon>Ascomycota</taxon>
        <taxon>Pezizomycotina</taxon>
        <taxon>Dothideomycetes</taxon>
        <taxon>Dothideomycetes incertae sedis</taxon>
        <taxon>Zopfiaceae</taxon>
        <taxon>Zopfia</taxon>
    </lineage>
</organism>
<dbReference type="EMBL" id="ML994658">
    <property type="protein sequence ID" value="KAF2180467.1"/>
    <property type="molecule type" value="Genomic_DNA"/>
</dbReference>
<dbReference type="OrthoDB" id="76567at2759"/>
<evidence type="ECO:0000313" key="1">
    <source>
        <dbReference type="EMBL" id="KAF2180467.1"/>
    </source>
</evidence>
<reference evidence="1" key="1">
    <citation type="journal article" date="2020" name="Stud. Mycol.">
        <title>101 Dothideomycetes genomes: a test case for predicting lifestyles and emergence of pathogens.</title>
        <authorList>
            <person name="Haridas S."/>
            <person name="Albert R."/>
            <person name="Binder M."/>
            <person name="Bloem J."/>
            <person name="Labutti K."/>
            <person name="Salamov A."/>
            <person name="Andreopoulos B."/>
            <person name="Baker S."/>
            <person name="Barry K."/>
            <person name="Bills G."/>
            <person name="Bluhm B."/>
            <person name="Cannon C."/>
            <person name="Castanera R."/>
            <person name="Culley D."/>
            <person name="Daum C."/>
            <person name="Ezra D."/>
            <person name="Gonzalez J."/>
            <person name="Henrissat B."/>
            <person name="Kuo A."/>
            <person name="Liang C."/>
            <person name="Lipzen A."/>
            <person name="Lutzoni F."/>
            <person name="Magnuson J."/>
            <person name="Mondo S."/>
            <person name="Nolan M."/>
            <person name="Ohm R."/>
            <person name="Pangilinan J."/>
            <person name="Park H.-J."/>
            <person name="Ramirez L."/>
            <person name="Alfaro M."/>
            <person name="Sun H."/>
            <person name="Tritt A."/>
            <person name="Yoshinaga Y."/>
            <person name="Zwiers L.-H."/>
            <person name="Turgeon B."/>
            <person name="Goodwin S."/>
            <person name="Spatafora J."/>
            <person name="Crous P."/>
            <person name="Grigoriev I."/>
        </authorList>
    </citation>
    <scope>NUCLEOTIDE SEQUENCE</scope>
    <source>
        <strain evidence="1">CBS 207.26</strain>
    </source>
</reference>
<feature type="non-terminal residue" evidence="1">
    <location>
        <position position="156"/>
    </location>
</feature>
<evidence type="ECO:0000313" key="2">
    <source>
        <dbReference type="Proteomes" id="UP000800200"/>
    </source>
</evidence>
<feature type="non-terminal residue" evidence="1">
    <location>
        <position position="1"/>
    </location>
</feature>
<sequence>QYLVFRGVTKGYLNTIDCKRASIGKHTRMTYYTDTSLLIVKLMPSVKHELAHLTLAEDLKLALIGMGLPKRCLNPLGGSKFSGPNSSKEGDLAYKPLSRNREADWPTIVFESRLSEALTYLRNDARWWLTNSRGDVRIVTIISITPAQRMLWVEKW</sequence>
<accession>A0A6A6DLU4</accession>
<name>A0A6A6DLU4_9PEZI</name>
<keyword evidence="2" id="KW-1185">Reference proteome</keyword>
<dbReference type="Proteomes" id="UP000800200">
    <property type="component" value="Unassembled WGS sequence"/>
</dbReference>
<dbReference type="AlphaFoldDB" id="A0A6A6DLU4"/>